<organism evidence="3">
    <name type="scientific">Hemiselmis andersenii</name>
    <name type="common">Cryptophyte alga</name>
    <dbReference type="NCBI Taxonomy" id="464988"/>
    <lineage>
        <taxon>Eukaryota</taxon>
        <taxon>Cryptophyceae</taxon>
        <taxon>Cryptomonadales</taxon>
        <taxon>Hemiselmidaceae</taxon>
        <taxon>Hemiselmis</taxon>
    </lineage>
</organism>
<dbReference type="PRINTS" id="PR00081">
    <property type="entry name" value="GDHRDH"/>
</dbReference>
<proteinExistence type="inferred from homology"/>
<gene>
    <name evidence="3" type="ORF">HAND00432_LOCUS612</name>
</gene>
<dbReference type="InterPro" id="IPR036291">
    <property type="entry name" value="NAD(P)-bd_dom_sf"/>
</dbReference>
<dbReference type="Gene3D" id="3.40.50.720">
    <property type="entry name" value="NAD(P)-binding Rossmann-like Domain"/>
    <property type="match status" value="1"/>
</dbReference>
<evidence type="ECO:0000256" key="2">
    <source>
        <dbReference type="ARBA" id="ARBA00023002"/>
    </source>
</evidence>
<dbReference type="PANTHER" id="PTHR24320">
    <property type="entry name" value="RETINOL DEHYDROGENASE"/>
    <property type="match status" value="1"/>
</dbReference>
<reference evidence="3" key="1">
    <citation type="submission" date="2021-01" db="EMBL/GenBank/DDBJ databases">
        <authorList>
            <person name="Corre E."/>
            <person name="Pelletier E."/>
            <person name="Niang G."/>
            <person name="Scheremetjew M."/>
            <person name="Finn R."/>
            <person name="Kale V."/>
            <person name="Holt S."/>
            <person name="Cochrane G."/>
            <person name="Meng A."/>
            <person name="Brown T."/>
            <person name="Cohen L."/>
        </authorList>
    </citation>
    <scope>NUCLEOTIDE SEQUENCE</scope>
    <source>
        <strain evidence="3">CCMP644</strain>
    </source>
</reference>
<comment type="similarity">
    <text evidence="1">Belongs to the short-chain dehydrogenases/reductases (SDR) family.</text>
</comment>
<protein>
    <submittedName>
        <fullName evidence="3">Uncharacterized protein</fullName>
    </submittedName>
</protein>
<dbReference type="PANTHER" id="PTHR24320:SF148">
    <property type="entry name" value="NAD(P)-BINDING ROSSMANN-FOLD SUPERFAMILY PROTEIN"/>
    <property type="match status" value="1"/>
</dbReference>
<dbReference type="InterPro" id="IPR002347">
    <property type="entry name" value="SDR_fam"/>
</dbReference>
<dbReference type="SUPFAM" id="SSF51735">
    <property type="entry name" value="NAD(P)-binding Rossmann-fold domains"/>
    <property type="match status" value="1"/>
</dbReference>
<name>A0A6U2EWN9_HEMAN</name>
<evidence type="ECO:0000313" key="3">
    <source>
        <dbReference type="EMBL" id="CAD8946095.1"/>
    </source>
</evidence>
<dbReference type="AlphaFoldDB" id="A0A6U2EWN9"/>
<dbReference type="GO" id="GO:0016491">
    <property type="term" value="F:oxidoreductase activity"/>
    <property type="evidence" value="ECO:0007669"/>
    <property type="project" value="UniProtKB-KW"/>
</dbReference>
<keyword evidence="2" id="KW-0560">Oxidoreductase</keyword>
<sequence>MPPLGKYTTAKEVVDHYQSNLQGKVALVTGGNSGISVETCKALALAGAKVILCSRKVENGTQTVETQIKVNGDSGYSVPNCDVVVKALDLADLSSVARCASDVLAEFPTLDYVVCNAGVMLTPQGTTVQGFETQLGTNHHGHFHLVNLLMPKIKESKARVILLSSSLHKNGALEKDDDWHFKSKPYNASVAYGNSKVSNLLHARSLSDQGVWSVSVMPGIVKTNLARHIATNCCMSCIIGCFQCVARAKNPAQGASTTMVACLSPDLPGKGEYLDNCKIAKPLTAVGEDKDGAWRKKVWERTQADVEGALAGGGVTAVNSMG</sequence>
<evidence type="ECO:0000256" key="1">
    <source>
        <dbReference type="ARBA" id="ARBA00006484"/>
    </source>
</evidence>
<accession>A0A6U2EWN9</accession>
<dbReference type="EMBL" id="HBFX01001024">
    <property type="protein sequence ID" value="CAD8946095.1"/>
    <property type="molecule type" value="Transcribed_RNA"/>
</dbReference>
<dbReference type="Pfam" id="PF00106">
    <property type="entry name" value="adh_short"/>
    <property type="match status" value="1"/>
</dbReference>